<dbReference type="Pfam" id="PF01710">
    <property type="entry name" value="HTH_Tnp_IS630"/>
    <property type="match status" value="1"/>
</dbReference>
<protein>
    <submittedName>
        <fullName evidence="2">IS630-Spn1, transposase Orf1</fullName>
    </submittedName>
</protein>
<dbReference type="EMBL" id="CAATIR010000004">
    <property type="protein sequence ID" value="VNQ82632.1"/>
    <property type="molecule type" value="Genomic_DNA"/>
</dbReference>
<dbReference type="InterPro" id="IPR009057">
    <property type="entry name" value="Homeodomain-like_sf"/>
</dbReference>
<sequence length="117" mass="13618">MAYSIDFRKKVLSYCERTGSITEASHVFQISRNTIYGWLKLKEKTGELNHQVKGTKPRKVDRDRLKNYLTDNPDAYLTEIASEFGCHPTTIHYALKAMGYTRKKKRTTPTMNKTQKK</sequence>
<accession>A0A4J2FWL9</accession>
<evidence type="ECO:0000259" key="1">
    <source>
        <dbReference type="Pfam" id="PF01710"/>
    </source>
</evidence>
<feature type="domain" description="Transposase Synechocystis PCC 6803" evidence="1">
    <location>
        <begin position="1"/>
        <end position="108"/>
    </location>
</feature>
<dbReference type="SUPFAM" id="SSF46689">
    <property type="entry name" value="Homeodomain-like"/>
    <property type="match status" value="1"/>
</dbReference>
<gene>
    <name evidence="2" type="ORF">SAMEA2341575_00578</name>
</gene>
<organism evidence="2">
    <name type="scientific">Streptococcus pneumoniae</name>
    <dbReference type="NCBI Taxonomy" id="1313"/>
    <lineage>
        <taxon>Bacteria</taxon>
        <taxon>Bacillati</taxon>
        <taxon>Bacillota</taxon>
        <taxon>Bacilli</taxon>
        <taxon>Lactobacillales</taxon>
        <taxon>Streptococcaceae</taxon>
        <taxon>Streptococcus</taxon>
    </lineage>
</organism>
<reference evidence="2" key="1">
    <citation type="submission" date="2019-04" db="EMBL/GenBank/DDBJ databases">
        <authorList>
            <consortium name="Pathogen Informatics"/>
        </authorList>
    </citation>
    <scope>NUCLEOTIDE SEQUENCE</scope>
    <source>
        <strain evidence="2">GPSC8</strain>
    </source>
</reference>
<evidence type="ECO:0000313" key="2">
    <source>
        <dbReference type="EMBL" id="VNQ82632.1"/>
    </source>
</evidence>
<proteinExistence type="predicted"/>
<name>A0A4J2FWL9_STREE</name>
<dbReference type="AlphaFoldDB" id="A0A4J2FWL9"/>
<dbReference type="InterPro" id="IPR002622">
    <property type="entry name" value="Transposase_14"/>
</dbReference>